<feature type="transmembrane region" description="Helical" evidence="8">
    <location>
        <begin position="133"/>
        <end position="151"/>
    </location>
</feature>
<evidence type="ECO:0000256" key="9">
    <source>
        <dbReference type="SAM" id="MobiDB-lite"/>
    </source>
</evidence>
<dbReference type="AlphaFoldDB" id="A0A411YCP9"/>
<evidence type="ECO:0000256" key="4">
    <source>
        <dbReference type="ARBA" id="ARBA00022475"/>
    </source>
</evidence>
<evidence type="ECO:0000256" key="5">
    <source>
        <dbReference type="ARBA" id="ARBA00022692"/>
    </source>
</evidence>
<evidence type="ECO:0000313" key="10">
    <source>
        <dbReference type="EMBL" id="QBI19011.1"/>
    </source>
</evidence>
<reference evidence="10 11" key="1">
    <citation type="submission" date="2019-01" db="EMBL/GenBank/DDBJ databases">
        <title>Egibacter rhizosphaerae EGI 80759T.</title>
        <authorList>
            <person name="Chen D.-D."/>
            <person name="Tian Y."/>
            <person name="Jiao J.-Y."/>
            <person name="Zhang X.-T."/>
            <person name="Zhang Y.-G."/>
            <person name="Zhang Y."/>
            <person name="Xiao M."/>
            <person name="Shu W.-S."/>
            <person name="Li W.-J."/>
        </authorList>
    </citation>
    <scope>NUCLEOTIDE SEQUENCE [LARGE SCALE GENOMIC DNA]</scope>
    <source>
        <strain evidence="10 11">EGI 80759</strain>
    </source>
</reference>
<dbReference type="Pfam" id="PF02652">
    <property type="entry name" value="Lactate_perm"/>
    <property type="match status" value="2"/>
</dbReference>
<feature type="transmembrane region" description="Helical" evidence="8">
    <location>
        <begin position="465"/>
        <end position="488"/>
    </location>
</feature>
<dbReference type="GO" id="GO:0005886">
    <property type="term" value="C:plasma membrane"/>
    <property type="evidence" value="ECO:0007669"/>
    <property type="project" value="UniProtKB-SubCell"/>
</dbReference>
<dbReference type="KEGG" id="erz:ER308_05265"/>
<dbReference type="OrthoDB" id="9761056at2"/>
<name>A0A411YCP9_9ACTN</name>
<proteinExistence type="inferred from homology"/>
<organism evidence="10 11">
    <name type="scientific">Egibacter rhizosphaerae</name>
    <dbReference type="NCBI Taxonomy" id="1670831"/>
    <lineage>
        <taxon>Bacteria</taxon>
        <taxon>Bacillati</taxon>
        <taxon>Actinomycetota</taxon>
        <taxon>Nitriliruptoria</taxon>
        <taxon>Egibacterales</taxon>
        <taxon>Egibacteraceae</taxon>
        <taxon>Egibacter</taxon>
    </lineage>
</organism>
<sequence length="578" mass="58179">MLAQAFALRRGPMCPIATESTAGARRGADAQSRSRRPPGRMCEPDDGGPNIPPVIENTRRAPGTRSHVQLPATLEIVAAALPVVLLGTLVVWRRWALTRAGWFSLGIAVLVALGAAGLDATGLAVAVGKGAWTGGWILLIVVPALLVYELVQRAGALARLSEELGRLAGTKARQLLLFAWTVPSFVQGVAGFGVPIVVAAPMLVAAGFAPAAAIAAVLVGYHWSVTFGSMGSSFFVAAGTAELTVTETARFALLASSLLAVNALLAGLLLLRRAGPDGGARGAILPLVVTAVAMGSVLVGVAAVQPALGSTAAGLAGVVVLALFLRRGGGRVSPRPLALAAAPYAGLTLLVVVAFGVPPVRELLARVPTLAPSFPATTTDFGERAAVAAHQPFDPLLHPWIYLLAIAFVAWAGYRLLGWLPPGEGRAALAGWATRGRKTAASLLGLTILAAVMVEAGLVSRLAEAFVAALGPGFAAISPVLGALGTAVTGSTTASNALLAPLQAGAADQLGADMAAMLTGQTAGGNVGNALTPLNVAIAAGAVGATGEEGAIIRDASKDAVPLLVLAAVATTALVWLL</sequence>
<keyword evidence="7 8" id="KW-0472">Membrane</keyword>
<feature type="transmembrane region" description="Helical" evidence="8">
    <location>
        <begin position="400"/>
        <end position="420"/>
    </location>
</feature>
<evidence type="ECO:0000256" key="8">
    <source>
        <dbReference type="RuleBase" id="RU365092"/>
    </source>
</evidence>
<evidence type="ECO:0000256" key="1">
    <source>
        <dbReference type="ARBA" id="ARBA00004651"/>
    </source>
</evidence>
<evidence type="ECO:0000256" key="3">
    <source>
        <dbReference type="ARBA" id="ARBA00022448"/>
    </source>
</evidence>
<dbReference type="InterPro" id="IPR003804">
    <property type="entry name" value="Lactate_perm"/>
</dbReference>
<evidence type="ECO:0000256" key="6">
    <source>
        <dbReference type="ARBA" id="ARBA00022989"/>
    </source>
</evidence>
<comment type="subcellular location">
    <subcellularLocation>
        <location evidence="1 8">Cell membrane</location>
        <topology evidence="1 8">Multi-pass membrane protein</topology>
    </subcellularLocation>
</comment>
<dbReference type="PANTHER" id="PTHR30003:SF2">
    <property type="entry name" value="L-LACTATE PERMEASE"/>
    <property type="match status" value="1"/>
</dbReference>
<dbReference type="GO" id="GO:0015129">
    <property type="term" value="F:lactate transmembrane transporter activity"/>
    <property type="evidence" value="ECO:0007669"/>
    <property type="project" value="UniProtKB-UniRule"/>
</dbReference>
<feature type="transmembrane region" description="Helical" evidence="8">
    <location>
        <begin position="196"/>
        <end position="218"/>
    </location>
</feature>
<accession>A0A411YCP9</accession>
<dbReference type="GO" id="GO:0015295">
    <property type="term" value="F:solute:proton symporter activity"/>
    <property type="evidence" value="ECO:0007669"/>
    <property type="project" value="TreeGrafter"/>
</dbReference>
<dbReference type="EMBL" id="CP036402">
    <property type="protein sequence ID" value="QBI19011.1"/>
    <property type="molecule type" value="Genomic_DNA"/>
</dbReference>
<comment type="similarity">
    <text evidence="2 8">Belongs to the lactate permease family.</text>
</comment>
<feature type="transmembrane region" description="Helical" evidence="8">
    <location>
        <begin position="104"/>
        <end position="127"/>
    </location>
</feature>
<feature type="transmembrane region" description="Helical" evidence="8">
    <location>
        <begin position="72"/>
        <end position="92"/>
    </location>
</feature>
<protein>
    <recommendedName>
        <fullName evidence="8">L-lactate permease</fullName>
    </recommendedName>
</protein>
<feature type="transmembrane region" description="Helical" evidence="8">
    <location>
        <begin position="337"/>
        <end position="357"/>
    </location>
</feature>
<evidence type="ECO:0000256" key="2">
    <source>
        <dbReference type="ARBA" id="ARBA00010100"/>
    </source>
</evidence>
<gene>
    <name evidence="10" type="ORF">ER308_05265</name>
</gene>
<keyword evidence="4 8" id="KW-1003">Cell membrane</keyword>
<keyword evidence="5 8" id="KW-0812">Transmembrane</keyword>
<dbReference type="Proteomes" id="UP000291469">
    <property type="component" value="Chromosome"/>
</dbReference>
<feature type="transmembrane region" description="Helical" evidence="8">
    <location>
        <begin position="307"/>
        <end position="325"/>
    </location>
</feature>
<feature type="region of interest" description="Disordered" evidence="9">
    <location>
        <begin position="18"/>
        <end position="51"/>
    </location>
</feature>
<feature type="transmembrane region" description="Helical" evidence="8">
    <location>
        <begin position="172"/>
        <end position="190"/>
    </location>
</feature>
<keyword evidence="3 8" id="KW-0813">Transport</keyword>
<feature type="transmembrane region" description="Helical" evidence="8">
    <location>
        <begin position="283"/>
        <end position="301"/>
    </location>
</feature>
<evidence type="ECO:0000313" key="11">
    <source>
        <dbReference type="Proteomes" id="UP000291469"/>
    </source>
</evidence>
<keyword evidence="6 8" id="KW-1133">Transmembrane helix</keyword>
<evidence type="ECO:0000256" key="7">
    <source>
        <dbReference type="ARBA" id="ARBA00023136"/>
    </source>
</evidence>
<comment type="function">
    <text evidence="8">Uptake of L-lactate across the membrane. Can also transport D-lactate and glycolate.</text>
</comment>
<feature type="transmembrane region" description="Helical" evidence="8">
    <location>
        <begin position="440"/>
        <end position="459"/>
    </location>
</feature>
<feature type="transmembrane region" description="Helical" evidence="8">
    <location>
        <begin position="560"/>
        <end position="577"/>
    </location>
</feature>
<feature type="transmembrane region" description="Helical" evidence="8">
    <location>
        <begin position="251"/>
        <end position="271"/>
    </location>
</feature>
<dbReference type="PANTHER" id="PTHR30003">
    <property type="entry name" value="L-LACTATE PERMEASE"/>
    <property type="match status" value="1"/>
</dbReference>
<keyword evidence="11" id="KW-1185">Reference proteome</keyword>